<dbReference type="Pfam" id="PF00512">
    <property type="entry name" value="HisKA"/>
    <property type="match status" value="1"/>
</dbReference>
<evidence type="ECO:0000256" key="8">
    <source>
        <dbReference type="PROSITE-ProRule" id="PRU00050"/>
    </source>
</evidence>
<dbReference type="InterPro" id="IPR005467">
    <property type="entry name" value="His_kinase_dom"/>
</dbReference>
<dbReference type="EMBL" id="DSRU01000055">
    <property type="protein sequence ID" value="HFM97127.1"/>
    <property type="molecule type" value="Genomic_DNA"/>
</dbReference>
<comment type="catalytic activity">
    <reaction evidence="2">
        <text>L-glutamyl-[protein] + S-adenosyl-L-methionine = [protein]-L-glutamate 5-O-methyl ester + S-adenosyl-L-homocysteine</text>
        <dbReference type="Rhea" id="RHEA:24452"/>
        <dbReference type="Rhea" id="RHEA-COMP:10208"/>
        <dbReference type="Rhea" id="RHEA-COMP:10311"/>
        <dbReference type="ChEBI" id="CHEBI:29973"/>
        <dbReference type="ChEBI" id="CHEBI:57856"/>
        <dbReference type="ChEBI" id="CHEBI:59789"/>
        <dbReference type="ChEBI" id="CHEBI:82795"/>
        <dbReference type="EC" id="2.1.1.80"/>
    </reaction>
</comment>
<evidence type="ECO:0000256" key="7">
    <source>
        <dbReference type="ARBA" id="ARBA00022777"/>
    </source>
</evidence>
<dbReference type="PRINTS" id="PR00996">
    <property type="entry name" value="CHERMTFRASE"/>
</dbReference>
<dbReference type="Gene3D" id="1.10.287.130">
    <property type="match status" value="1"/>
</dbReference>
<feature type="domain" description="CheR-type methyltransferase" evidence="15">
    <location>
        <begin position="216"/>
        <end position="489"/>
    </location>
</feature>
<protein>
    <submittedName>
        <fullName evidence="16">Response regulator</fullName>
    </submittedName>
</protein>
<dbReference type="PROSITE" id="PS50123">
    <property type="entry name" value="CHER"/>
    <property type="match status" value="1"/>
</dbReference>
<feature type="domain" description="Histidine kinase" evidence="12">
    <location>
        <begin position="1025"/>
        <end position="1241"/>
    </location>
</feature>
<dbReference type="SMART" id="SM00138">
    <property type="entry name" value="MeTrc"/>
    <property type="match status" value="1"/>
</dbReference>
<dbReference type="InterPro" id="IPR035965">
    <property type="entry name" value="PAS-like_dom_sf"/>
</dbReference>
<dbReference type="GO" id="GO:0000156">
    <property type="term" value="F:phosphorelay response regulator activity"/>
    <property type="evidence" value="ECO:0007669"/>
    <property type="project" value="InterPro"/>
</dbReference>
<keyword evidence="7" id="KW-0418">Kinase</keyword>
<dbReference type="SUPFAM" id="SSF53335">
    <property type="entry name" value="S-adenosyl-L-methionine-dependent methyltransferases"/>
    <property type="match status" value="1"/>
</dbReference>
<evidence type="ECO:0000313" key="16">
    <source>
        <dbReference type="EMBL" id="HFM97127.1"/>
    </source>
</evidence>
<feature type="modified residue" description="4-aspartylphosphate" evidence="9">
    <location>
        <position position="1344"/>
    </location>
</feature>
<dbReference type="InterPro" id="IPR022641">
    <property type="entry name" value="CheR_N"/>
</dbReference>
<dbReference type="InterPro" id="IPR036097">
    <property type="entry name" value="HisK_dim/P_sf"/>
</dbReference>
<feature type="active site" evidence="8">
    <location>
        <position position="57"/>
    </location>
</feature>
<dbReference type="GO" id="GO:0008983">
    <property type="term" value="F:protein-glutamate O-methyltransferase activity"/>
    <property type="evidence" value="ECO:0007669"/>
    <property type="project" value="UniProtKB-EC"/>
</dbReference>
<dbReference type="SUPFAM" id="SSF47384">
    <property type="entry name" value="Homodimeric domain of signal transducing histidine kinase"/>
    <property type="match status" value="1"/>
</dbReference>
<dbReference type="InterPro" id="IPR036890">
    <property type="entry name" value="HATPase_C_sf"/>
</dbReference>
<keyword evidence="6" id="KW-0949">S-adenosyl-L-methionine</keyword>
<feature type="coiled-coil region" evidence="10">
    <location>
        <begin position="701"/>
        <end position="760"/>
    </location>
</feature>
<evidence type="ECO:0000256" key="2">
    <source>
        <dbReference type="ARBA" id="ARBA00001541"/>
    </source>
</evidence>
<gene>
    <name evidence="16" type="ORF">ENR64_05030</name>
</gene>
<evidence type="ECO:0000256" key="10">
    <source>
        <dbReference type="SAM" id="Coils"/>
    </source>
</evidence>
<dbReference type="Gene3D" id="3.40.50.180">
    <property type="entry name" value="Methylesterase CheB, C-terminal domain"/>
    <property type="match status" value="1"/>
</dbReference>
<dbReference type="InterPro" id="IPR003594">
    <property type="entry name" value="HATPase_dom"/>
</dbReference>
<evidence type="ECO:0000259" key="12">
    <source>
        <dbReference type="PROSITE" id="PS50109"/>
    </source>
</evidence>
<feature type="domain" description="CheB-type methylesterase" evidence="14">
    <location>
        <begin position="21"/>
        <end position="200"/>
    </location>
</feature>
<dbReference type="Pfam" id="PF01339">
    <property type="entry name" value="CheB_methylest"/>
    <property type="match status" value="1"/>
</dbReference>
<dbReference type="InterPro" id="IPR029063">
    <property type="entry name" value="SAM-dependent_MTases_sf"/>
</dbReference>
<dbReference type="Gene3D" id="1.10.155.10">
    <property type="entry name" value="Chemotaxis receptor methyltransferase CheR, N-terminal domain"/>
    <property type="match status" value="1"/>
</dbReference>
<dbReference type="Pfam" id="PF01739">
    <property type="entry name" value="CheR"/>
    <property type="match status" value="1"/>
</dbReference>
<feature type="domain" description="Response regulatory" evidence="13">
    <location>
        <begin position="1293"/>
        <end position="1413"/>
    </location>
</feature>
<dbReference type="Gene3D" id="3.30.565.10">
    <property type="entry name" value="Histidine kinase-like ATPase, C-terminal domain"/>
    <property type="match status" value="1"/>
</dbReference>
<dbReference type="Pfam" id="PF00072">
    <property type="entry name" value="Response_reg"/>
    <property type="match status" value="1"/>
</dbReference>
<dbReference type="FunFam" id="3.30.565.10:FF:000006">
    <property type="entry name" value="Sensor histidine kinase WalK"/>
    <property type="match status" value="1"/>
</dbReference>
<dbReference type="InterPro" id="IPR035909">
    <property type="entry name" value="CheB_C"/>
</dbReference>
<dbReference type="SMART" id="SM00448">
    <property type="entry name" value="REC"/>
    <property type="match status" value="1"/>
</dbReference>
<dbReference type="GO" id="GO:0032259">
    <property type="term" value="P:methylation"/>
    <property type="evidence" value="ECO:0007669"/>
    <property type="project" value="UniProtKB-KW"/>
</dbReference>
<dbReference type="CDD" id="cd00082">
    <property type="entry name" value="HisKA"/>
    <property type="match status" value="1"/>
</dbReference>
<dbReference type="Gene3D" id="3.40.50.2300">
    <property type="match status" value="1"/>
</dbReference>
<dbReference type="PROSITE" id="PS50110">
    <property type="entry name" value="RESPONSE_REGULATORY"/>
    <property type="match status" value="1"/>
</dbReference>
<dbReference type="PROSITE" id="PS50122">
    <property type="entry name" value="CHEB"/>
    <property type="match status" value="1"/>
</dbReference>
<dbReference type="SMART" id="SM00388">
    <property type="entry name" value="HisKA"/>
    <property type="match status" value="1"/>
</dbReference>
<dbReference type="SUPFAM" id="SSF55785">
    <property type="entry name" value="PYP-like sensor domain (PAS domain)"/>
    <property type="match status" value="2"/>
</dbReference>
<dbReference type="GO" id="GO:0005737">
    <property type="term" value="C:cytoplasm"/>
    <property type="evidence" value="ECO:0007669"/>
    <property type="project" value="InterPro"/>
</dbReference>
<dbReference type="InterPro" id="IPR036804">
    <property type="entry name" value="CheR_N_sf"/>
</dbReference>
<dbReference type="InterPro" id="IPR000780">
    <property type="entry name" value="CheR_MeTrfase"/>
</dbReference>
<dbReference type="InterPro" id="IPR003661">
    <property type="entry name" value="HisK_dim/P_dom"/>
</dbReference>
<dbReference type="SUPFAM" id="SSF47757">
    <property type="entry name" value="Chemotaxis receptor methyltransferase CheR, N-terminal domain"/>
    <property type="match status" value="1"/>
</dbReference>
<evidence type="ECO:0000256" key="4">
    <source>
        <dbReference type="ARBA" id="ARBA00022603"/>
    </source>
</evidence>
<keyword evidence="8" id="KW-0378">Hydrolase</keyword>
<dbReference type="SUPFAM" id="SSF52738">
    <property type="entry name" value="Methylesterase CheB, C-terminal domain"/>
    <property type="match status" value="1"/>
</dbReference>
<accession>A0A7C3KDA8</accession>
<evidence type="ECO:0000259" key="15">
    <source>
        <dbReference type="PROSITE" id="PS50123"/>
    </source>
</evidence>
<evidence type="ECO:0000256" key="11">
    <source>
        <dbReference type="SAM" id="MobiDB-lite"/>
    </source>
</evidence>
<dbReference type="Pfam" id="PF02518">
    <property type="entry name" value="HATPase_c"/>
    <property type="match status" value="1"/>
</dbReference>
<keyword evidence="5" id="KW-0808">Transferase</keyword>
<dbReference type="SUPFAM" id="SSF55874">
    <property type="entry name" value="ATPase domain of HSP90 chaperone/DNA topoisomerase II/histidine kinase"/>
    <property type="match status" value="1"/>
</dbReference>
<comment type="catalytic activity">
    <reaction evidence="1">
        <text>ATP + protein L-histidine = ADP + protein N-phospho-L-histidine.</text>
        <dbReference type="EC" id="2.7.13.3"/>
    </reaction>
</comment>
<dbReference type="Pfam" id="PF03705">
    <property type="entry name" value="CheR_N"/>
    <property type="match status" value="1"/>
</dbReference>
<reference evidence="16" key="1">
    <citation type="journal article" date="2020" name="mSystems">
        <title>Genome- and Community-Level Interaction Insights into Carbon Utilization and Element Cycling Functions of Hydrothermarchaeota in Hydrothermal Sediment.</title>
        <authorList>
            <person name="Zhou Z."/>
            <person name="Liu Y."/>
            <person name="Xu W."/>
            <person name="Pan J."/>
            <person name="Luo Z.H."/>
            <person name="Li M."/>
        </authorList>
    </citation>
    <scope>NUCLEOTIDE SEQUENCE [LARGE SCALE GENOMIC DNA]</scope>
    <source>
        <strain evidence="16">SpSt-418</strain>
    </source>
</reference>
<dbReference type="SUPFAM" id="SSF52172">
    <property type="entry name" value="CheY-like"/>
    <property type="match status" value="1"/>
</dbReference>
<dbReference type="InterPro" id="IPR011006">
    <property type="entry name" value="CheY-like_superfamily"/>
</dbReference>
<dbReference type="CDD" id="cd16434">
    <property type="entry name" value="CheB-CheR_fusion"/>
    <property type="match status" value="1"/>
</dbReference>
<dbReference type="GO" id="GO:0000155">
    <property type="term" value="F:phosphorelay sensor kinase activity"/>
    <property type="evidence" value="ECO:0007669"/>
    <property type="project" value="InterPro"/>
</dbReference>
<dbReference type="Gene3D" id="3.30.450.20">
    <property type="entry name" value="PAS domain"/>
    <property type="match status" value="2"/>
</dbReference>
<organism evidence="16">
    <name type="scientific">Oscillatoriales cyanobacterium SpSt-418</name>
    <dbReference type="NCBI Taxonomy" id="2282169"/>
    <lineage>
        <taxon>Bacteria</taxon>
        <taxon>Bacillati</taxon>
        <taxon>Cyanobacteriota</taxon>
        <taxon>Cyanophyceae</taxon>
        <taxon>Oscillatoriophycideae</taxon>
        <taxon>Oscillatoriales</taxon>
    </lineage>
</organism>
<dbReference type="GO" id="GO:0006935">
    <property type="term" value="P:chemotaxis"/>
    <property type="evidence" value="ECO:0007669"/>
    <property type="project" value="UniProtKB-UniRule"/>
</dbReference>
<keyword evidence="10" id="KW-0175">Coiled coil</keyword>
<dbReference type="InterPro" id="IPR001789">
    <property type="entry name" value="Sig_transdc_resp-reg_receiver"/>
</dbReference>
<dbReference type="Pfam" id="PF13596">
    <property type="entry name" value="PAS_10"/>
    <property type="match status" value="1"/>
</dbReference>
<comment type="caution">
    <text evidence="16">The sequence shown here is derived from an EMBL/GenBank/DDBJ whole genome shotgun (WGS) entry which is preliminary data.</text>
</comment>
<name>A0A7C3KDA8_9CYAN</name>
<feature type="coiled-coil region" evidence="10">
    <location>
        <begin position="991"/>
        <end position="1021"/>
    </location>
</feature>
<dbReference type="PANTHER" id="PTHR24422">
    <property type="entry name" value="CHEMOTAXIS PROTEIN METHYLTRANSFERASE"/>
    <property type="match status" value="1"/>
</dbReference>
<feature type="region of interest" description="Disordered" evidence="11">
    <location>
        <begin position="1241"/>
        <end position="1268"/>
    </location>
</feature>
<evidence type="ECO:0000256" key="9">
    <source>
        <dbReference type="PROSITE-ProRule" id="PRU00169"/>
    </source>
</evidence>
<feature type="active site" evidence="8">
    <location>
        <position position="30"/>
    </location>
</feature>
<sequence length="1419" mass="157952">MPPDPSQQPMFELTGEPIEAPFPIVGVAASAGGLEAFTQLLSHLPTDTGMAFVLIQHLAPDHESLLSEILARVTQLPVHEVQNNTTVEPNHVYVIPPNTKMVLSNGVLQLSPREKVFGRYMPGDAFFTSLAADRGHKAIAVVLSGSDGDGSLGLKAIKAVGGVTFAQCKETAQFDSMPITAVATGDVDFVLPPEKIAEELANLSCNPMLVRSQSVSLTEETPQSTDALATIFALLRSHTGVDFSRYKPNTINRRIQRRMLLYKLANLEDYVAHLQTYPAEITALYEEILIHVTSFFRDPEVFDLLKKVVFPAITQNKSGDIPIRIWVAGCSTGEEVYSIAICLLEFLEDRAVQFPIQIFATDISEVAIEKARAGIYAENQMVEVSPARRRRFFHAIEGERFQISKTVRELCVFARQNLGSDPPFSNLDLISCRNVLIYLGDTLQKRLMPIFHYSLNPTGFLLLGTSESVGQASDLFTPVEKKYRLYAKNLVATRPTLSFMPSSYLPLRTARQPIPAPTEEFNLEEKVDHLIANHYAPVGVVLDDKMQVLQFRGNVDRYLKLTSGVANLNLFNLLRDGLLVEVRAAIYQAQRQEIPVMKNGLRLEASAARGESAYERSTVINLQVIPFKVPITEERRFLVLFEDAPAIINPNPINSDIPQGELEQENARLRAEPAIASQERAATQEYLQAIIKEQEYTNQDLKVANEEILSSNEELQSTNEELETAKEEIQATNEELNTTNEELRSRNAELHQVNNDLTNLLASINIPILMLTNDLRIRRFTPMAQRLFNFIPGDAGRPLSDIRANLNIPDLEPLLLEVLETLSVKELEVQTQAGYWYMLRIRPYRTTENQIDGVVLVLLDIDALKRSAAILEDARNYAEAIVETVQVPLVVLESDFRVNTANCAFYDTFQVAPPETAQTLLFDLGNGQWNIPGLRSLLENVLISQTSLHNFEVEHDFERIGHKVMLLNAWRIVQTEETQRILLAIEDITARKQFEIERTQLLRQEQAARQQAEAANRAKDEFLSNLSHELRNPLNTMLGWLQLLHTRQLDEKNVARALEVIELSAKAQFQLIEDMLDLSRITSGRLNLNTQLLDLSSIVSLAIESVQPTAEAKTIQIVAQLENITVLGDSDRLQQVLWNLLTNAIKFTPTGGRIEITVASVQDYAEIRVSDTGQGIPADLLPYIFDRFWQGDSSTTKRKHGLGLGLSIVRHIIELHGGTVQAESLGEGQGTTILVRLPLQPSTSPEALSPSPAENSPLDAPTPRLGSPLTTDLELSRAEEAVAQLTPSLAGLHILVVDDEVNNLQVMKYVLETAGADVVTATSVSEAIALLRAAPDRYDALLSDVGMPDEDGFTLIRQVREMDAIAGRQIPAMVITGYVSQQEQQQAFDAGFQQYLAKPFELTQLIWMVARLVGRISQA</sequence>
<dbReference type="SMART" id="SM00387">
    <property type="entry name" value="HATPase_c"/>
    <property type="match status" value="1"/>
</dbReference>
<dbReference type="InterPro" id="IPR022642">
    <property type="entry name" value="CheR_C"/>
</dbReference>
<dbReference type="CDD" id="cd00075">
    <property type="entry name" value="HATPase"/>
    <property type="match status" value="1"/>
</dbReference>
<keyword evidence="4" id="KW-0489">Methyltransferase</keyword>
<keyword evidence="8" id="KW-0145">Chemotaxis</keyword>
<dbReference type="PANTHER" id="PTHR24422:SF27">
    <property type="entry name" value="PROTEIN-GLUTAMATE O-METHYLTRANSFERASE"/>
    <property type="match status" value="1"/>
</dbReference>
<dbReference type="PROSITE" id="PS50109">
    <property type="entry name" value="HIS_KIN"/>
    <property type="match status" value="1"/>
</dbReference>
<evidence type="ECO:0000256" key="5">
    <source>
        <dbReference type="ARBA" id="ARBA00022679"/>
    </source>
</evidence>
<evidence type="ECO:0000256" key="1">
    <source>
        <dbReference type="ARBA" id="ARBA00000085"/>
    </source>
</evidence>
<dbReference type="InterPro" id="IPR000673">
    <property type="entry name" value="Sig_transdc_resp-reg_Me-estase"/>
</dbReference>
<feature type="active site" evidence="8">
    <location>
        <position position="149"/>
    </location>
</feature>
<proteinExistence type="predicted"/>
<evidence type="ECO:0000256" key="3">
    <source>
        <dbReference type="ARBA" id="ARBA00022553"/>
    </source>
</evidence>
<evidence type="ECO:0000259" key="13">
    <source>
        <dbReference type="PROSITE" id="PS50110"/>
    </source>
</evidence>
<keyword evidence="3 9" id="KW-0597">Phosphoprotein</keyword>
<evidence type="ECO:0000259" key="14">
    <source>
        <dbReference type="PROSITE" id="PS50122"/>
    </source>
</evidence>
<dbReference type="GO" id="GO:0008984">
    <property type="term" value="F:protein-glutamate methylesterase activity"/>
    <property type="evidence" value="ECO:0007669"/>
    <property type="project" value="InterPro"/>
</dbReference>
<dbReference type="InterPro" id="IPR050903">
    <property type="entry name" value="Bact_Chemotaxis_MeTrfase"/>
</dbReference>
<evidence type="ECO:0000256" key="6">
    <source>
        <dbReference type="ARBA" id="ARBA00022691"/>
    </source>
</evidence>
<dbReference type="Gene3D" id="3.40.50.150">
    <property type="entry name" value="Vaccinia Virus protein VP39"/>
    <property type="match status" value="1"/>
</dbReference>